<keyword evidence="3 10" id="KW-0328">Glycosyltransferase</keyword>
<evidence type="ECO:0000256" key="6">
    <source>
        <dbReference type="ARBA" id="ARBA00022984"/>
    </source>
</evidence>
<feature type="domain" description="Glycosyltransferase family 28 N-terminal" evidence="11">
    <location>
        <begin position="56"/>
        <end position="119"/>
    </location>
</feature>
<organism evidence="13 14">
    <name type="scientific">Candidatus Beckwithbacteria bacterium GW2011_GWB1_47_15</name>
    <dbReference type="NCBI Taxonomy" id="1618371"/>
    <lineage>
        <taxon>Bacteria</taxon>
        <taxon>Candidatus Beckwithiibacteriota</taxon>
    </lineage>
</organism>
<dbReference type="Gene3D" id="3.40.50.2000">
    <property type="entry name" value="Glycogen Phosphorylase B"/>
    <property type="match status" value="2"/>
</dbReference>
<dbReference type="UniPathway" id="UPA00219"/>
<keyword evidence="1 10" id="KW-1003">Cell membrane</keyword>
<comment type="pathway">
    <text evidence="10">Cell wall biogenesis; peptidoglycan biosynthesis.</text>
</comment>
<dbReference type="Pfam" id="PF03033">
    <property type="entry name" value="Glyco_transf_28"/>
    <property type="match status" value="1"/>
</dbReference>
<dbReference type="InterPro" id="IPR004276">
    <property type="entry name" value="GlycoTrans_28_N"/>
</dbReference>
<keyword evidence="7 10" id="KW-0472">Membrane</keyword>
<dbReference type="Pfam" id="PF04101">
    <property type="entry name" value="Glyco_tran_28_C"/>
    <property type="match status" value="1"/>
</dbReference>
<keyword evidence="9 10" id="KW-0961">Cell wall biogenesis/degradation</keyword>
<comment type="subcellular location">
    <subcellularLocation>
        <location evidence="10">Cell membrane</location>
        <topology evidence="10">Peripheral membrane protein</topology>
        <orientation evidence="10">Cytoplasmic side</orientation>
    </subcellularLocation>
</comment>
<evidence type="ECO:0000256" key="10">
    <source>
        <dbReference type="HAMAP-Rule" id="MF_00033"/>
    </source>
</evidence>
<dbReference type="GO" id="GO:0071555">
    <property type="term" value="P:cell wall organization"/>
    <property type="evidence" value="ECO:0007669"/>
    <property type="project" value="UniProtKB-KW"/>
</dbReference>
<keyword evidence="2 10" id="KW-0132">Cell division</keyword>
<dbReference type="PANTHER" id="PTHR21015">
    <property type="entry name" value="UDP-N-ACETYLGLUCOSAMINE--N-ACETYLMURAMYL-(PENTAPEPTIDE) PYROPHOSPHORYL-UNDECAPRENOL N-ACETYLGLUCOSAMINE TRANSFERASE 1"/>
    <property type="match status" value="1"/>
</dbReference>
<evidence type="ECO:0000259" key="12">
    <source>
        <dbReference type="Pfam" id="PF04101"/>
    </source>
</evidence>
<dbReference type="EC" id="2.4.1.227" evidence="10"/>
<gene>
    <name evidence="10" type="primary">murG</name>
    <name evidence="13" type="ORF">UX85_C0002G0020</name>
</gene>
<dbReference type="PANTHER" id="PTHR21015:SF22">
    <property type="entry name" value="GLYCOSYLTRANSFERASE"/>
    <property type="match status" value="1"/>
</dbReference>
<keyword evidence="5 10" id="KW-0133">Cell shape</keyword>
<dbReference type="Proteomes" id="UP000033860">
    <property type="component" value="Unassembled WGS sequence"/>
</dbReference>
<dbReference type="GO" id="GO:0008360">
    <property type="term" value="P:regulation of cell shape"/>
    <property type="evidence" value="ECO:0007669"/>
    <property type="project" value="UniProtKB-KW"/>
</dbReference>
<evidence type="ECO:0000256" key="8">
    <source>
        <dbReference type="ARBA" id="ARBA00023306"/>
    </source>
</evidence>
<dbReference type="GO" id="GO:0051301">
    <property type="term" value="P:cell division"/>
    <property type="evidence" value="ECO:0007669"/>
    <property type="project" value="UniProtKB-KW"/>
</dbReference>
<dbReference type="EMBL" id="LCNT01000002">
    <property type="protein sequence ID" value="KKU61640.1"/>
    <property type="molecule type" value="Genomic_DNA"/>
</dbReference>
<dbReference type="GO" id="GO:0005975">
    <property type="term" value="P:carbohydrate metabolic process"/>
    <property type="evidence" value="ECO:0007669"/>
    <property type="project" value="InterPro"/>
</dbReference>
<protein>
    <recommendedName>
        <fullName evidence="10">UDP-N-acetylglucosamine--N-acetylmuramyl-(pentapeptide) pyrophosphoryl-undecaprenol N-acetylglucosamine transferase</fullName>
        <ecNumber evidence="10">2.4.1.227</ecNumber>
    </recommendedName>
    <alternativeName>
        <fullName evidence="10">Undecaprenyl-PP-MurNAc-pentapeptide-UDPGlcNAc GlcNAc transferase</fullName>
    </alternativeName>
</protein>
<accession>A0A0G1UVC1</accession>
<dbReference type="GO" id="GO:0051991">
    <property type="term" value="F:UDP-N-acetyl-D-glucosamine:N-acetylmuramoyl-L-alanyl-D-glutamyl-meso-2,6-diaminopimelyl-D-alanyl-D-alanine-diphosphoundecaprenol 4-beta-N-acetylglucosaminlytransferase activity"/>
    <property type="evidence" value="ECO:0007669"/>
    <property type="project" value="RHEA"/>
</dbReference>
<evidence type="ECO:0000256" key="7">
    <source>
        <dbReference type="ARBA" id="ARBA00023136"/>
    </source>
</evidence>
<feature type="binding site" evidence="10">
    <location>
        <position position="142"/>
    </location>
    <ligand>
        <name>UDP-N-acetyl-alpha-D-glucosamine</name>
        <dbReference type="ChEBI" id="CHEBI:57705"/>
    </ligand>
</feature>
<evidence type="ECO:0000256" key="5">
    <source>
        <dbReference type="ARBA" id="ARBA00022960"/>
    </source>
</evidence>
<evidence type="ECO:0000256" key="9">
    <source>
        <dbReference type="ARBA" id="ARBA00023316"/>
    </source>
</evidence>
<evidence type="ECO:0000313" key="13">
    <source>
        <dbReference type="EMBL" id="KKU61640.1"/>
    </source>
</evidence>
<name>A0A0G1UVC1_9BACT</name>
<dbReference type="GO" id="GO:0050511">
    <property type="term" value="F:undecaprenyldiphospho-muramoylpentapeptide beta-N-acetylglucosaminyltransferase activity"/>
    <property type="evidence" value="ECO:0007669"/>
    <property type="project" value="UniProtKB-UniRule"/>
</dbReference>
<evidence type="ECO:0000313" key="14">
    <source>
        <dbReference type="Proteomes" id="UP000033860"/>
    </source>
</evidence>
<proteinExistence type="inferred from homology"/>
<dbReference type="SUPFAM" id="SSF53756">
    <property type="entry name" value="UDP-Glycosyltransferase/glycogen phosphorylase"/>
    <property type="match status" value="1"/>
</dbReference>
<dbReference type="AlphaFoldDB" id="A0A0G1UVC1"/>
<feature type="binding site" evidence="10">
    <location>
        <position position="276"/>
    </location>
    <ligand>
        <name>UDP-N-acetyl-alpha-D-glucosamine</name>
        <dbReference type="ChEBI" id="CHEBI:57705"/>
    </ligand>
</feature>
<dbReference type="HAMAP" id="MF_00033">
    <property type="entry name" value="MurG"/>
    <property type="match status" value="1"/>
</dbReference>
<keyword evidence="8 10" id="KW-0131">Cell cycle</keyword>
<sequence>MKDTIVISGTHLTPALALAEKLTGYRVIYLGKKIPSPRFSRHRPLISLLSLVKLPFGLIKARALLLKYRPVLVLSFGGYSAVPVGLAAVSLKIPLVLHEQTMKAGLANRLLAPLALKIAVSWPQSQNYFPRHKVVLTGNPIRSQLLKAAKKHLTSTISHQPSIYITGGNQGSRTINLVLTPLLPRLLARYRVIHQFGLNQSRSDWNKQVRFKAGLPRKLVQNYRLKRWFETGEVGQILNRADLVVSRAGINTVVELALFGKKAVLIPHPKAQKNEQQQNALFLKKHFGARVIEQNRLTREKLLDAITMMLKTKPHRPSTIYQLPASFITDGADRLYQLVKSVCEKA</sequence>
<evidence type="ECO:0000256" key="2">
    <source>
        <dbReference type="ARBA" id="ARBA00022618"/>
    </source>
</evidence>
<comment type="caution">
    <text evidence="10">Lacks conserved residue(s) required for the propagation of feature annotation.</text>
</comment>
<feature type="domain" description="Glycosyl transferase family 28 C-terminal" evidence="12">
    <location>
        <begin position="163"/>
        <end position="317"/>
    </location>
</feature>
<evidence type="ECO:0000256" key="4">
    <source>
        <dbReference type="ARBA" id="ARBA00022679"/>
    </source>
</evidence>
<dbReference type="GO" id="GO:0009252">
    <property type="term" value="P:peptidoglycan biosynthetic process"/>
    <property type="evidence" value="ECO:0007669"/>
    <property type="project" value="UniProtKB-UniRule"/>
</dbReference>
<keyword evidence="4 10" id="KW-0808">Transferase</keyword>
<dbReference type="InterPro" id="IPR006009">
    <property type="entry name" value="GlcNAc_MurG"/>
</dbReference>
<comment type="similarity">
    <text evidence="10">Belongs to the glycosyltransferase 28 family. MurG subfamily.</text>
</comment>
<dbReference type="CDD" id="cd03785">
    <property type="entry name" value="GT28_MurG"/>
    <property type="match status" value="1"/>
</dbReference>
<evidence type="ECO:0000256" key="3">
    <source>
        <dbReference type="ARBA" id="ARBA00022676"/>
    </source>
</evidence>
<comment type="catalytic activity">
    <reaction evidence="10">
        <text>di-trans,octa-cis-undecaprenyl diphospho-N-acetyl-alpha-D-muramoyl-L-alanyl-D-glutamyl-meso-2,6-diaminopimeloyl-D-alanyl-D-alanine + UDP-N-acetyl-alpha-D-glucosamine = di-trans,octa-cis-undecaprenyl diphospho-[N-acetyl-alpha-D-glucosaminyl-(1-&gt;4)]-N-acetyl-alpha-D-muramoyl-L-alanyl-D-glutamyl-meso-2,6-diaminopimeloyl-D-alanyl-D-alanine + UDP + H(+)</text>
        <dbReference type="Rhea" id="RHEA:31227"/>
        <dbReference type="ChEBI" id="CHEBI:15378"/>
        <dbReference type="ChEBI" id="CHEBI:57705"/>
        <dbReference type="ChEBI" id="CHEBI:58223"/>
        <dbReference type="ChEBI" id="CHEBI:61387"/>
        <dbReference type="ChEBI" id="CHEBI:61388"/>
        <dbReference type="EC" id="2.4.1.227"/>
    </reaction>
</comment>
<reference evidence="13 14" key="1">
    <citation type="journal article" date="2015" name="Nature">
        <title>rRNA introns, odd ribosomes, and small enigmatic genomes across a large radiation of phyla.</title>
        <authorList>
            <person name="Brown C.T."/>
            <person name="Hug L.A."/>
            <person name="Thomas B.C."/>
            <person name="Sharon I."/>
            <person name="Castelle C.J."/>
            <person name="Singh A."/>
            <person name="Wilkins M.J."/>
            <person name="Williams K.H."/>
            <person name="Banfield J.F."/>
        </authorList>
    </citation>
    <scope>NUCLEOTIDE SEQUENCE [LARGE SCALE GENOMIC DNA]</scope>
</reference>
<evidence type="ECO:0000259" key="11">
    <source>
        <dbReference type="Pfam" id="PF03033"/>
    </source>
</evidence>
<keyword evidence="6 10" id="KW-0573">Peptidoglycan synthesis</keyword>
<dbReference type="GO" id="GO:0005886">
    <property type="term" value="C:plasma membrane"/>
    <property type="evidence" value="ECO:0007669"/>
    <property type="project" value="UniProtKB-SubCell"/>
</dbReference>
<comment type="function">
    <text evidence="10">Cell wall formation. Catalyzes the transfer of a GlcNAc subunit on undecaprenyl-pyrophosphoryl-MurNAc-pentapeptide (lipid intermediate I) to form undecaprenyl-pyrophosphoryl-MurNAc-(pentapeptide)GlcNAc (lipid intermediate II).</text>
</comment>
<comment type="caution">
    <text evidence="13">The sequence shown here is derived from an EMBL/GenBank/DDBJ whole genome shotgun (WGS) entry which is preliminary data.</text>
</comment>
<dbReference type="InterPro" id="IPR007235">
    <property type="entry name" value="Glyco_trans_28_C"/>
</dbReference>
<evidence type="ECO:0000256" key="1">
    <source>
        <dbReference type="ARBA" id="ARBA00022475"/>
    </source>
</evidence>